<evidence type="ECO:0000313" key="1">
    <source>
        <dbReference type="EMBL" id="RON37328.1"/>
    </source>
</evidence>
<protein>
    <submittedName>
        <fullName evidence="1">Uncharacterized protein</fullName>
    </submittedName>
</protein>
<dbReference type="Proteomes" id="UP000286351">
    <property type="component" value="Unassembled WGS sequence"/>
</dbReference>
<reference evidence="1 2" key="1">
    <citation type="submission" date="2016-10" db="EMBL/GenBank/DDBJ databases">
        <title>Comparative genome analysis of multiple Pseudomonas spp. focuses on biocontrol and plant growth promoting traits.</title>
        <authorList>
            <person name="Tao X.-Y."/>
            <person name="Taylor C.G."/>
        </authorList>
    </citation>
    <scope>NUCLEOTIDE SEQUENCE [LARGE SCALE GENOMIC DNA]</scope>
    <source>
        <strain evidence="1 2">38D4</strain>
    </source>
</reference>
<accession>A0A423JHX5</accession>
<gene>
    <name evidence="1" type="ORF">BK664_18415</name>
</gene>
<dbReference type="RefSeq" id="WP_123367023.1">
    <property type="nucleotide sequence ID" value="NZ_MOBO01000015.1"/>
</dbReference>
<comment type="caution">
    <text evidence="1">The sequence shown here is derived from an EMBL/GenBank/DDBJ whole genome shotgun (WGS) entry which is preliminary data.</text>
</comment>
<organism evidence="1 2">
    <name type="scientific">Pseudomonas brassicacearum</name>
    <dbReference type="NCBI Taxonomy" id="930166"/>
    <lineage>
        <taxon>Bacteria</taxon>
        <taxon>Pseudomonadati</taxon>
        <taxon>Pseudomonadota</taxon>
        <taxon>Gammaproteobacteria</taxon>
        <taxon>Pseudomonadales</taxon>
        <taxon>Pseudomonadaceae</taxon>
        <taxon>Pseudomonas</taxon>
    </lineage>
</organism>
<sequence>MDVELHQFQKDLLESVREMNASRVVRTSDVRPRQTENYIEEYMSLSATHHKNVSPKLENSDT</sequence>
<evidence type="ECO:0000313" key="2">
    <source>
        <dbReference type="Proteomes" id="UP000286351"/>
    </source>
</evidence>
<proteinExistence type="predicted"/>
<dbReference type="AlphaFoldDB" id="A0A423JHX5"/>
<name>A0A423JHX5_9PSED</name>
<dbReference type="EMBL" id="MOBO01000015">
    <property type="protein sequence ID" value="RON37328.1"/>
    <property type="molecule type" value="Genomic_DNA"/>
</dbReference>